<dbReference type="GeneID" id="40743140"/>
<dbReference type="GO" id="GO:0016765">
    <property type="term" value="F:transferase activity, transferring alkyl or aryl (other than methyl) groups"/>
    <property type="evidence" value="ECO:0007669"/>
    <property type="project" value="InterPro"/>
</dbReference>
<dbReference type="GO" id="GO:0016020">
    <property type="term" value="C:membrane"/>
    <property type="evidence" value="ECO:0007669"/>
    <property type="project" value="UniProtKB-SubCell"/>
</dbReference>
<feature type="transmembrane region" description="Helical" evidence="5">
    <location>
        <begin position="280"/>
        <end position="297"/>
    </location>
</feature>
<feature type="transmembrane region" description="Helical" evidence="5">
    <location>
        <begin position="138"/>
        <end position="170"/>
    </location>
</feature>
<keyword evidence="4 5" id="KW-0472">Membrane</keyword>
<dbReference type="CDD" id="cd13965">
    <property type="entry name" value="PT_UbiA_3"/>
    <property type="match status" value="1"/>
</dbReference>
<organism evidence="6 7">
    <name type="scientific">Aureobasidium pullulans EXF-150</name>
    <dbReference type="NCBI Taxonomy" id="1043002"/>
    <lineage>
        <taxon>Eukaryota</taxon>
        <taxon>Fungi</taxon>
        <taxon>Dikarya</taxon>
        <taxon>Ascomycota</taxon>
        <taxon>Pezizomycotina</taxon>
        <taxon>Dothideomycetes</taxon>
        <taxon>Dothideomycetidae</taxon>
        <taxon>Dothideales</taxon>
        <taxon>Saccotheciaceae</taxon>
        <taxon>Aureobasidium</taxon>
    </lineage>
</organism>
<dbReference type="InterPro" id="IPR050475">
    <property type="entry name" value="Prenyltransferase_related"/>
</dbReference>
<reference evidence="6 7" key="1">
    <citation type="journal article" date="2014" name="BMC Genomics">
        <title>Genome sequencing of four Aureobasidium pullulans varieties: biotechnological potential, stress tolerance, and description of new species.</title>
        <authorList>
            <person name="Gostin Ar C."/>
            <person name="Ohm R.A."/>
            <person name="Kogej T."/>
            <person name="Sonjak S."/>
            <person name="Turk M."/>
            <person name="Zajc J."/>
            <person name="Zalar P."/>
            <person name="Grube M."/>
            <person name="Sun H."/>
            <person name="Han J."/>
            <person name="Sharma A."/>
            <person name="Chiniquy J."/>
            <person name="Ngan C.Y."/>
            <person name="Lipzen A."/>
            <person name="Barry K."/>
            <person name="Grigoriev I.V."/>
            <person name="Gunde-Cimerman N."/>
        </authorList>
    </citation>
    <scope>NUCLEOTIDE SEQUENCE [LARGE SCALE GENOMIC DNA]</scope>
    <source>
        <strain evidence="6 7">EXF-150</strain>
    </source>
</reference>
<feature type="transmembrane region" description="Helical" evidence="5">
    <location>
        <begin position="309"/>
        <end position="327"/>
    </location>
</feature>
<evidence type="ECO:0000256" key="1">
    <source>
        <dbReference type="ARBA" id="ARBA00004141"/>
    </source>
</evidence>
<dbReference type="Pfam" id="PF01040">
    <property type="entry name" value="UbiA"/>
    <property type="match status" value="1"/>
</dbReference>
<accession>A0A074XCR8</accession>
<evidence type="ECO:0000256" key="5">
    <source>
        <dbReference type="SAM" id="Phobius"/>
    </source>
</evidence>
<dbReference type="PANTHER" id="PTHR42723">
    <property type="entry name" value="CHLOROPHYLL SYNTHASE"/>
    <property type="match status" value="1"/>
</dbReference>
<dbReference type="PANTHER" id="PTHR42723:SF1">
    <property type="entry name" value="CHLOROPHYLL SYNTHASE, CHLOROPLASTIC"/>
    <property type="match status" value="1"/>
</dbReference>
<dbReference type="InterPro" id="IPR000537">
    <property type="entry name" value="UbiA_prenyltransferase"/>
</dbReference>
<dbReference type="AlphaFoldDB" id="A0A074XCR8"/>
<gene>
    <name evidence="6" type="ORF">M438DRAFT_276120</name>
</gene>
<keyword evidence="2 5" id="KW-0812">Transmembrane</keyword>
<proteinExistence type="predicted"/>
<dbReference type="OrthoDB" id="434972at2759"/>
<dbReference type="HOGENOM" id="CLU_063928_0_0_1"/>
<keyword evidence="3 5" id="KW-1133">Transmembrane helix</keyword>
<evidence type="ECO:0000256" key="2">
    <source>
        <dbReference type="ARBA" id="ARBA00022692"/>
    </source>
</evidence>
<dbReference type="RefSeq" id="XP_029759365.1">
    <property type="nucleotide sequence ID" value="XM_029900834.1"/>
</dbReference>
<feature type="transmembrane region" description="Helical" evidence="5">
    <location>
        <begin position="213"/>
        <end position="233"/>
    </location>
</feature>
<evidence type="ECO:0000256" key="4">
    <source>
        <dbReference type="ARBA" id="ARBA00023136"/>
    </source>
</evidence>
<evidence type="ECO:0000313" key="7">
    <source>
        <dbReference type="Proteomes" id="UP000030706"/>
    </source>
</evidence>
<feature type="transmembrane region" description="Helical" evidence="5">
    <location>
        <begin position="254"/>
        <end position="274"/>
    </location>
</feature>
<name>A0A074XCR8_AURPU</name>
<sequence length="331" mass="37050">MQISQFYPLESKLVSSKTCRIVLTSTIFHFIKTVRFHIYTVWLFLKSDIPTFIIPSCVFGLCAAGSNTLTSSSSDLTWAKPSPVLSNIPKVLMFAVQTCLVFDVANQSSPGAEQEDAINKPWRPILAKRISRTDARKLLLAVIPPVLISSFYLGVYIETCTLFVLCWMYNDLRGGDVNFWIRNLHLSVAYFLYNLGSLKVAIGSGGIVKIEGYAWTAMVSLVIFTTMHVQDMKDQEGDKKRGRCTVPLVVGDRVARWSIAVPVFFWMVVCPMIWRCGLMGWATCTGSGGVVVIRLLLLRDVEADKKTYTMWASWLTVLYSIPIWPSAGISC</sequence>
<dbReference type="Proteomes" id="UP000030706">
    <property type="component" value="Unassembled WGS sequence"/>
</dbReference>
<comment type="subcellular location">
    <subcellularLocation>
        <location evidence="1">Membrane</location>
        <topology evidence="1">Multi-pass membrane protein</topology>
    </subcellularLocation>
</comment>
<evidence type="ECO:0000313" key="6">
    <source>
        <dbReference type="EMBL" id="KEQ83178.1"/>
    </source>
</evidence>
<dbReference type="STRING" id="1043002.A0A074XCR8"/>
<keyword evidence="7" id="KW-1185">Reference proteome</keyword>
<evidence type="ECO:0008006" key="8">
    <source>
        <dbReference type="Google" id="ProtNLM"/>
    </source>
</evidence>
<protein>
    <recommendedName>
        <fullName evidence="8">UbiA prenyltransferase</fullName>
    </recommendedName>
</protein>
<evidence type="ECO:0000256" key="3">
    <source>
        <dbReference type="ARBA" id="ARBA00022989"/>
    </source>
</evidence>
<dbReference type="EMBL" id="KL584985">
    <property type="protein sequence ID" value="KEQ83178.1"/>
    <property type="molecule type" value="Genomic_DNA"/>
</dbReference>